<keyword evidence="2" id="KW-0472">Membrane</keyword>
<dbReference type="EMBL" id="BARV01033311">
    <property type="protein sequence ID" value="GAI48964.1"/>
    <property type="molecule type" value="Genomic_DNA"/>
</dbReference>
<dbReference type="InterPro" id="IPR007577">
    <property type="entry name" value="GlycoTrfase_DXD_sugar-bd_CS"/>
</dbReference>
<sequence length="247" mass="29388">DDAIILQIIKIQIFMQKNKIIFIKKFFFSLVVLLFSLFFWHTLKNVFLYEYITKVEMIVYFIYLIILLFGFYGIYDEFIKVKKNIINISKVDFLRNAQLLLHSIYDPSRIAENDVLRSRHVRELVQEAVPIENSSSRTNIPKVIVQFWHDLNEIPDDVQECLDSWEPLKKQGFKRILFDDAGARRFISKQLGDTYVSAFDLCHHPAMRCDYFRLCYIVTYGGFYIDADEIYQGTECNHFFRDGRLKV</sequence>
<comment type="caution">
    <text evidence="3">The sequence shown here is derived from an EMBL/GenBank/DDBJ whole genome shotgun (WGS) entry which is preliminary data.</text>
</comment>
<reference evidence="3" key="1">
    <citation type="journal article" date="2014" name="Front. Microbiol.">
        <title>High frequency of phylogenetically diverse reductive dehalogenase-homologous genes in deep subseafloor sedimentary metagenomes.</title>
        <authorList>
            <person name="Kawai M."/>
            <person name="Futagami T."/>
            <person name="Toyoda A."/>
            <person name="Takaki Y."/>
            <person name="Nishi S."/>
            <person name="Hori S."/>
            <person name="Arai W."/>
            <person name="Tsubouchi T."/>
            <person name="Morono Y."/>
            <person name="Uchiyama I."/>
            <person name="Ito T."/>
            <person name="Fujiyama A."/>
            <person name="Inagaki F."/>
            <person name="Takami H."/>
        </authorList>
    </citation>
    <scope>NUCLEOTIDE SEQUENCE</scope>
    <source>
        <strain evidence="3">Expedition CK06-06</strain>
    </source>
</reference>
<dbReference type="InterPro" id="IPR051706">
    <property type="entry name" value="Glycosyltransferase_domain"/>
</dbReference>
<dbReference type="GO" id="GO:0051999">
    <property type="term" value="P:mannosyl-inositol phosphorylceramide biosynthetic process"/>
    <property type="evidence" value="ECO:0007669"/>
    <property type="project" value="TreeGrafter"/>
</dbReference>
<dbReference type="Pfam" id="PF04488">
    <property type="entry name" value="Gly_transf_sug"/>
    <property type="match status" value="1"/>
</dbReference>
<dbReference type="PANTHER" id="PTHR32385:SF15">
    <property type="entry name" value="INOSITOL PHOSPHOCERAMIDE MANNOSYLTRANSFERASE 1"/>
    <property type="match status" value="1"/>
</dbReference>
<keyword evidence="2" id="KW-0812">Transmembrane</keyword>
<keyword evidence="1" id="KW-0808">Transferase</keyword>
<evidence type="ECO:0000256" key="1">
    <source>
        <dbReference type="ARBA" id="ARBA00022679"/>
    </source>
</evidence>
<accession>X1R0A3</accession>
<dbReference type="PANTHER" id="PTHR32385">
    <property type="entry name" value="MANNOSYL PHOSPHORYLINOSITOL CERAMIDE SYNTHASE"/>
    <property type="match status" value="1"/>
</dbReference>
<dbReference type="AlphaFoldDB" id="X1R0A3"/>
<keyword evidence="2" id="KW-1133">Transmembrane helix</keyword>
<dbReference type="Gene3D" id="3.90.550.20">
    <property type="match status" value="1"/>
</dbReference>
<feature type="non-terminal residue" evidence="3">
    <location>
        <position position="247"/>
    </location>
</feature>
<feature type="transmembrane region" description="Helical" evidence="2">
    <location>
        <begin position="21"/>
        <end position="41"/>
    </location>
</feature>
<dbReference type="SUPFAM" id="SSF53448">
    <property type="entry name" value="Nucleotide-diphospho-sugar transferases"/>
    <property type="match status" value="1"/>
</dbReference>
<evidence type="ECO:0000313" key="3">
    <source>
        <dbReference type="EMBL" id="GAI48964.1"/>
    </source>
</evidence>
<name>X1R0A3_9ZZZZ</name>
<protein>
    <submittedName>
        <fullName evidence="3">Uncharacterized protein</fullName>
    </submittedName>
</protein>
<proteinExistence type="predicted"/>
<organism evidence="3">
    <name type="scientific">marine sediment metagenome</name>
    <dbReference type="NCBI Taxonomy" id="412755"/>
    <lineage>
        <taxon>unclassified sequences</taxon>
        <taxon>metagenomes</taxon>
        <taxon>ecological metagenomes</taxon>
    </lineage>
</organism>
<dbReference type="InterPro" id="IPR029044">
    <property type="entry name" value="Nucleotide-diphossugar_trans"/>
</dbReference>
<feature type="non-terminal residue" evidence="3">
    <location>
        <position position="1"/>
    </location>
</feature>
<dbReference type="GO" id="GO:0016020">
    <property type="term" value="C:membrane"/>
    <property type="evidence" value="ECO:0007669"/>
    <property type="project" value="GOC"/>
</dbReference>
<feature type="transmembrane region" description="Helical" evidence="2">
    <location>
        <begin position="57"/>
        <end position="75"/>
    </location>
</feature>
<evidence type="ECO:0000256" key="2">
    <source>
        <dbReference type="SAM" id="Phobius"/>
    </source>
</evidence>
<gene>
    <name evidence="3" type="ORF">S06H3_52377</name>
</gene>
<dbReference type="GO" id="GO:0000030">
    <property type="term" value="F:mannosyltransferase activity"/>
    <property type="evidence" value="ECO:0007669"/>
    <property type="project" value="TreeGrafter"/>
</dbReference>